<comment type="subcellular location">
    <subcellularLocation>
        <location evidence="1">Membrane</location>
        <topology evidence="1">Multi-pass membrane protein</topology>
    </subcellularLocation>
</comment>
<feature type="transmembrane region" description="Helical" evidence="8">
    <location>
        <begin position="79"/>
        <end position="99"/>
    </location>
</feature>
<evidence type="ECO:0000256" key="6">
    <source>
        <dbReference type="ARBA" id="ARBA00044770"/>
    </source>
</evidence>
<sequence>MRTPRRRRELSAVVDLRLPFDPILALAAIGLSACSVAAIAGATEGSEFVSRQIVYALVGIVVAVVVSRMDYARLQELRWPLYGFMLASIVAVALLGTSVNGSTLSIQLPFFSFQASELGKVLLAVTGAAVLVERSRSIDEWSTTLRLLAFLFLPAAMVVSSDLGSGLVYGAVSLGVLLIGGAPGRHLAVIGVVLVTGITLVLGVLPAAGVNVLKPYQTDRLTAFLHPGDEQGPGYQLNQAKIAIGSGQKTGRGDAATQAKLGYLPEKQTDFIFASVGERFGFMGGALILSLYALIMWRGLRILATARDFFGAVLAAGILAMLLFEVLVNAGMNVGIMPITGIPLPLVSYGGSSVLSTYLAIGLLQAIYAQGRAAARRPPTVARPD</sequence>
<dbReference type="PANTHER" id="PTHR30474">
    <property type="entry name" value="CELL CYCLE PROTEIN"/>
    <property type="match status" value="1"/>
</dbReference>
<feature type="transmembrane region" description="Helical" evidence="8">
    <location>
        <begin position="280"/>
        <end position="297"/>
    </location>
</feature>
<dbReference type="GO" id="GO:0016757">
    <property type="term" value="F:glycosyltransferase activity"/>
    <property type="evidence" value="ECO:0007669"/>
    <property type="project" value="UniProtKB-KW"/>
</dbReference>
<evidence type="ECO:0000256" key="7">
    <source>
        <dbReference type="ARBA" id="ARBA00049902"/>
    </source>
</evidence>
<feature type="transmembrane region" description="Helical" evidence="8">
    <location>
        <begin position="48"/>
        <end position="67"/>
    </location>
</feature>
<keyword evidence="9" id="KW-0328">Glycosyltransferase</keyword>
<feature type="transmembrane region" description="Helical" evidence="8">
    <location>
        <begin position="166"/>
        <end position="182"/>
    </location>
</feature>
<proteinExistence type="predicted"/>
<keyword evidence="5 8" id="KW-0472">Membrane</keyword>
<dbReference type="EMBL" id="JAXAVX010000001">
    <property type="protein sequence ID" value="MDX8150846.1"/>
    <property type="molecule type" value="Genomic_DNA"/>
</dbReference>
<feature type="transmembrane region" description="Helical" evidence="8">
    <location>
        <begin position="309"/>
        <end position="328"/>
    </location>
</feature>
<keyword evidence="3" id="KW-0133">Cell shape</keyword>
<dbReference type="PROSITE" id="PS51257">
    <property type="entry name" value="PROKAR_LIPOPROTEIN"/>
    <property type="match status" value="1"/>
</dbReference>
<keyword evidence="10" id="KW-1185">Reference proteome</keyword>
<dbReference type="InterPro" id="IPR018365">
    <property type="entry name" value="Cell_cycle_FtsW-rel_CS"/>
</dbReference>
<keyword evidence="4 8" id="KW-1133">Transmembrane helix</keyword>
<dbReference type="Pfam" id="PF01098">
    <property type="entry name" value="FTSW_RODA_SPOVE"/>
    <property type="match status" value="1"/>
</dbReference>
<evidence type="ECO:0000256" key="3">
    <source>
        <dbReference type="ARBA" id="ARBA00022960"/>
    </source>
</evidence>
<dbReference type="Proteomes" id="UP001277761">
    <property type="component" value="Unassembled WGS sequence"/>
</dbReference>
<comment type="catalytic activity">
    <reaction evidence="7">
        <text>[GlcNAc-(1-&gt;4)-Mur2Ac(oyl-L-Ala-gamma-D-Glu-L-Lys-D-Ala-D-Ala)](n)-di-trans,octa-cis-undecaprenyl diphosphate + beta-D-GlcNAc-(1-&gt;4)-Mur2Ac(oyl-L-Ala-gamma-D-Glu-L-Lys-D-Ala-D-Ala)-di-trans,octa-cis-undecaprenyl diphosphate = [GlcNAc-(1-&gt;4)-Mur2Ac(oyl-L-Ala-gamma-D-Glu-L-Lys-D-Ala-D-Ala)](n+1)-di-trans,octa-cis-undecaprenyl diphosphate + di-trans,octa-cis-undecaprenyl diphosphate + H(+)</text>
        <dbReference type="Rhea" id="RHEA:23708"/>
        <dbReference type="Rhea" id="RHEA-COMP:9602"/>
        <dbReference type="Rhea" id="RHEA-COMP:9603"/>
        <dbReference type="ChEBI" id="CHEBI:15378"/>
        <dbReference type="ChEBI" id="CHEBI:58405"/>
        <dbReference type="ChEBI" id="CHEBI:60033"/>
        <dbReference type="ChEBI" id="CHEBI:78435"/>
        <dbReference type="EC" id="2.4.99.28"/>
    </reaction>
</comment>
<organism evidence="9 10">
    <name type="scientific">Patulibacter brassicae</name>
    <dbReference type="NCBI Taxonomy" id="1705717"/>
    <lineage>
        <taxon>Bacteria</taxon>
        <taxon>Bacillati</taxon>
        <taxon>Actinomycetota</taxon>
        <taxon>Thermoleophilia</taxon>
        <taxon>Solirubrobacterales</taxon>
        <taxon>Patulibacteraceae</taxon>
        <taxon>Patulibacter</taxon>
    </lineage>
</organism>
<evidence type="ECO:0000256" key="1">
    <source>
        <dbReference type="ARBA" id="ARBA00004141"/>
    </source>
</evidence>
<dbReference type="PROSITE" id="PS00428">
    <property type="entry name" value="FTSW_RODA_SPOVE"/>
    <property type="match status" value="1"/>
</dbReference>
<keyword evidence="2 8" id="KW-0812">Transmembrane</keyword>
<evidence type="ECO:0000313" key="9">
    <source>
        <dbReference type="EMBL" id="MDX8150846.1"/>
    </source>
</evidence>
<dbReference type="EC" id="2.4.99.28" evidence="6"/>
<accession>A0ABU4VGA5</accession>
<feature type="transmembrane region" description="Helical" evidence="8">
    <location>
        <begin position="348"/>
        <end position="368"/>
    </location>
</feature>
<comment type="caution">
    <text evidence="9">The sequence shown here is derived from an EMBL/GenBank/DDBJ whole genome shotgun (WGS) entry which is preliminary data.</text>
</comment>
<name>A0ABU4VGA5_9ACTN</name>
<reference evidence="9 10" key="1">
    <citation type="submission" date="2023-11" db="EMBL/GenBank/DDBJ databases">
        <authorList>
            <person name="Xu M."/>
            <person name="Jiang T."/>
        </authorList>
    </citation>
    <scope>NUCLEOTIDE SEQUENCE [LARGE SCALE GENOMIC DNA]</scope>
    <source>
        <strain evidence="9 10">SD</strain>
    </source>
</reference>
<evidence type="ECO:0000313" key="10">
    <source>
        <dbReference type="Proteomes" id="UP001277761"/>
    </source>
</evidence>
<gene>
    <name evidence="9" type="ORF">SK069_04500</name>
</gene>
<protein>
    <recommendedName>
        <fullName evidence="6">peptidoglycan glycosyltransferase</fullName>
        <ecNumber evidence="6">2.4.99.28</ecNumber>
    </recommendedName>
</protein>
<keyword evidence="9" id="KW-0808">Transferase</keyword>
<evidence type="ECO:0000256" key="5">
    <source>
        <dbReference type="ARBA" id="ARBA00023136"/>
    </source>
</evidence>
<feature type="transmembrane region" description="Helical" evidence="8">
    <location>
        <begin position="187"/>
        <end position="208"/>
    </location>
</feature>
<dbReference type="InterPro" id="IPR001182">
    <property type="entry name" value="FtsW/RodA"/>
</dbReference>
<evidence type="ECO:0000256" key="2">
    <source>
        <dbReference type="ARBA" id="ARBA00022692"/>
    </source>
</evidence>
<feature type="transmembrane region" description="Helical" evidence="8">
    <location>
        <begin position="20"/>
        <end position="42"/>
    </location>
</feature>
<evidence type="ECO:0000256" key="4">
    <source>
        <dbReference type="ARBA" id="ARBA00022989"/>
    </source>
</evidence>
<evidence type="ECO:0000256" key="8">
    <source>
        <dbReference type="SAM" id="Phobius"/>
    </source>
</evidence>